<keyword evidence="9" id="KW-1185">Reference proteome</keyword>
<accession>A0A4W2BYN8</accession>
<reference evidence="8" key="2">
    <citation type="submission" date="2025-05" db="UniProtKB">
        <authorList>
            <consortium name="Ensembl"/>
        </authorList>
    </citation>
    <scope>IDENTIFICATION</scope>
</reference>
<keyword evidence="6" id="KW-0206">Cytoskeleton</keyword>
<proteinExistence type="inferred from homology"/>
<evidence type="ECO:0000313" key="10">
    <source>
        <dbReference type="Proteomes" id="UP000429181"/>
    </source>
</evidence>
<organism evidence="8 9">
    <name type="scientific">Bos indicus x Bos taurus</name>
    <name type="common">Hybrid cattle</name>
    <dbReference type="NCBI Taxonomy" id="30522"/>
    <lineage>
        <taxon>Eukaryota</taxon>
        <taxon>Metazoa</taxon>
        <taxon>Chordata</taxon>
        <taxon>Craniata</taxon>
        <taxon>Vertebrata</taxon>
        <taxon>Euteleostomi</taxon>
        <taxon>Mammalia</taxon>
        <taxon>Eutheria</taxon>
        <taxon>Laurasiatheria</taxon>
        <taxon>Artiodactyla</taxon>
        <taxon>Ruminantia</taxon>
        <taxon>Pecora</taxon>
        <taxon>Bovidae</taxon>
        <taxon>Bovinae</taxon>
        <taxon>Bos</taxon>
    </lineage>
</organism>
<name>A0A4W2BYN8_BOBOX</name>
<dbReference type="Ensembl" id="ENSBIXT00005021193.1">
    <property type="protein sequence ID" value="ENSBIXP00005035218.1"/>
    <property type="gene ID" value="ENSBIXG00005002602.1"/>
</dbReference>
<comment type="subcellular location">
    <subcellularLocation>
        <location evidence="2">Cytoplasm</location>
        <location evidence="2">Cytoskeleton</location>
        <location evidence="2">Cilium axoneme</location>
    </subcellularLocation>
</comment>
<evidence type="ECO:0000256" key="3">
    <source>
        <dbReference type="ARBA" id="ARBA00009205"/>
    </source>
</evidence>
<keyword evidence="5" id="KW-0963">Cytoplasm</keyword>
<dbReference type="GO" id="GO:0005930">
    <property type="term" value="C:axoneme"/>
    <property type="evidence" value="ECO:0007669"/>
    <property type="project" value="UniProtKB-SubCell"/>
</dbReference>
<protein>
    <recommendedName>
        <fullName evidence="4">Cilia- and flagella-associated protein 300</fullName>
    </recommendedName>
</protein>
<evidence type="ECO:0000256" key="6">
    <source>
        <dbReference type="ARBA" id="ARBA00023212"/>
    </source>
</evidence>
<keyword evidence="7" id="KW-0966">Cell projection</keyword>
<evidence type="ECO:0000256" key="4">
    <source>
        <dbReference type="ARBA" id="ARBA00022174"/>
    </source>
</evidence>
<dbReference type="AlphaFoldDB" id="A0A4W2BYN8"/>
<comment type="similarity">
    <text evidence="3">Belongs to the CFAP300 family.</text>
</comment>
<evidence type="ECO:0000256" key="2">
    <source>
        <dbReference type="ARBA" id="ARBA00004430"/>
    </source>
</evidence>
<evidence type="ECO:0000256" key="7">
    <source>
        <dbReference type="ARBA" id="ARBA00023273"/>
    </source>
</evidence>
<dbReference type="Pfam" id="PF14926">
    <property type="entry name" value="CFAP300"/>
    <property type="match status" value="1"/>
</dbReference>
<gene>
    <name evidence="8" type="primary">CFAP300</name>
</gene>
<reference evidence="9 10" key="1">
    <citation type="submission" date="2018-11" db="EMBL/GenBank/DDBJ databases">
        <title>Haplotype-resolved cattle genomes.</title>
        <authorList>
            <person name="Low W.Y."/>
            <person name="Tearle R."/>
            <person name="Bickhart D.M."/>
            <person name="Rosen B.D."/>
            <person name="Koren S."/>
            <person name="Rhie A."/>
            <person name="Hiendleder S."/>
            <person name="Phillippy A.M."/>
            <person name="Smith T.P.L."/>
            <person name="Williams J.L."/>
        </authorList>
    </citation>
    <scope>NUCLEOTIDE SEQUENCE [LARGE SCALE GENOMIC DNA]</scope>
</reference>
<evidence type="ECO:0000313" key="9">
    <source>
        <dbReference type="Proteomes" id="UP000314981"/>
    </source>
</evidence>
<dbReference type="Proteomes" id="UP000429181">
    <property type="component" value="Chromosome 15"/>
</dbReference>
<dbReference type="Ensembl" id="ENSBIXT00000005635.1">
    <property type="protein sequence ID" value="ENSBIXP00000005501.1"/>
    <property type="gene ID" value="ENSBIXG00000007137.1"/>
</dbReference>
<evidence type="ECO:0000313" key="8">
    <source>
        <dbReference type="Ensembl" id="ENSBIXP00000005501.1"/>
    </source>
</evidence>
<dbReference type="PANTHER" id="PTHR31078:SF1">
    <property type="entry name" value="CILIA- AND FLAGELLA-ASSOCIATED PROTEIN 300"/>
    <property type="match status" value="1"/>
</dbReference>
<dbReference type="PANTHER" id="PTHR31078">
    <property type="entry name" value="CILIA- AND FLAGELLA-ASSOCIATED PROTEIN 300"/>
    <property type="match status" value="1"/>
</dbReference>
<sequence length="99" mass="11245">MAAGEPGDLGVYSFRFLPQKTFQSLSTPQTTSRLRQWSMLGRIEAQAFGFDQTFQAYRKDDFVMAFFKDPNVIPNLKLLSESSGEWLTLGFASGRLRKI</sequence>
<dbReference type="InterPro" id="IPR029416">
    <property type="entry name" value="CFAP300"/>
</dbReference>
<evidence type="ECO:0000256" key="1">
    <source>
        <dbReference type="ARBA" id="ARBA00002404"/>
    </source>
</evidence>
<evidence type="ECO:0000256" key="5">
    <source>
        <dbReference type="ARBA" id="ARBA00022490"/>
    </source>
</evidence>
<comment type="function">
    <text evidence="1">Cilium- and flagellum-specific protein that plays a role in axonemal structure organization and motility. May play a role in outer and inner dynein arm assembly.</text>
</comment>
<dbReference type="Proteomes" id="UP000314981">
    <property type="component" value="Chromosome 15"/>
</dbReference>
<dbReference type="GeneTree" id="ENSGT00510000047559"/>